<name>A0A815M1V4_ADIRI</name>
<reference evidence="2" key="1">
    <citation type="submission" date="2021-02" db="EMBL/GenBank/DDBJ databases">
        <authorList>
            <person name="Nowell W R."/>
        </authorList>
    </citation>
    <scope>NUCLEOTIDE SEQUENCE</scope>
</reference>
<dbReference type="Proteomes" id="UP000663852">
    <property type="component" value="Unassembled WGS sequence"/>
</dbReference>
<dbReference type="EMBL" id="CAJNOJ010000360">
    <property type="protein sequence ID" value="CAF1416964.1"/>
    <property type="molecule type" value="Genomic_DNA"/>
</dbReference>
<dbReference type="AlphaFoldDB" id="A0A815M1V4"/>
<organism evidence="2 3">
    <name type="scientific">Adineta ricciae</name>
    <name type="common">Rotifer</name>
    <dbReference type="NCBI Taxonomy" id="249248"/>
    <lineage>
        <taxon>Eukaryota</taxon>
        <taxon>Metazoa</taxon>
        <taxon>Spiralia</taxon>
        <taxon>Gnathifera</taxon>
        <taxon>Rotifera</taxon>
        <taxon>Eurotatoria</taxon>
        <taxon>Bdelloidea</taxon>
        <taxon>Adinetida</taxon>
        <taxon>Adinetidae</taxon>
        <taxon>Adineta</taxon>
    </lineage>
</organism>
<sequence length="211" mass="23848">MAVVLHRNEFSLEENSVSVTVPNNDVARLMYYLNCVCTAIDCNRDPDIQRFTNYRSWYSLSISEQKELLVVCYTFSPDVFDDRVFFHSDALCQGSSNKFYKVNQVRQHLLAAESIVIAGQVREVHQIMTYTMEWMKRNYFDPMQRLAQSLSNPRPAITGSVYTPRVVHQPIRSSSSSKCNGTCVCVVLYCLLCVVPGIIGAIIGIINAANS</sequence>
<evidence type="ECO:0000313" key="2">
    <source>
        <dbReference type="EMBL" id="CAF1416964.1"/>
    </source>
</evidence>
<keyword evidence="1" id="KW-1133">Transmembrane helix</keyword>
<feature type="transmembrane region" description="Helical" evidence="1">
    <location>
        <begin position="186"/>
        <end position="209"/>
    </location>
</feature>
<evidence type="ECO:0000313" key="3">
    <source>
        <dbReference type="Proteomes" id="UP000663852"/>
    </source>
</evidence>
<protein>
    <submittedName>
        <fullName evidence="2">Uncharacterized protein</fullName>
    </submittedName>
</protein>
<keyword evidence="1" id="KW-0812">Transmembrane</keyword>
<keyword evidence="1" id="KW-0472">Membrane</keyword>
<evidence type="ECO:0000256" key="1">
    <source>
        <dbReference type="SAM" id="Phobius"/>
    </source>
</evidence>
<accession>A0A815M1V4</accession>
<dbReference type="OrthoDB" id="661148at2759"/>
<proteinExistence type="predicted"/>
<gene>
    <name evidence="2" type="ORF">EDS130_LOCUS37165</name>
</gene>
<comment type="caution">
    <text evidence="2">The sequence shown here is derived from an EMBL/GenBank/DDBJ whole genome shotgun (WGS) entry which is preliminary data.</text>
</comment>